<feature type="compositionally biased region" description="Low complexity" evidence="7">
    <location>
        <begin position="42"/>
        <end position="52"/>
    </location>
</feature>
<organism evidence="9 10">
    <name type="scientific">Rhizophlyctis rosea</name>
    <dbReference type="NCBI Taxonomy" id="64517"/>
    <lineage>
        <taxon>Eukaryota</taxon>
        <taxon>Fungi</taxon>
        <taxon>Fungi incertae sedis</taxon>
        <taxon>Chytridiomycota</taxon>
        <taxon>Chytridiomycota incertae sedis</taxon>
        <taxon>Chytridiomycetes</taxon>
        <taxon>Rhizophlyctidales</taxon>
        <taxon>Rhizophlyctidaceae</taxon>
        <taxon>Rhizophlyctis</taxon>
    </lineage>
</organism>
<sequence length="2321" mass="248199">MDSEQTLEGLETPTGHKSTRTTRNSGKTNPSGSEPTTTLNPLLSASGSSLSSDITPNSFEEALQASGLRRSARKRKTSEVFEEDSGSCSKGSKIGVSSTPSSRHSSRSRNSSPVVTSSGSGSNQSGRRTSSRLNAHSESSSAPPSSGPSTGLKRKNRPAEQPIPGETPSSPTQPVTKRQRAAVIKFKESIASTSSGTGSSSSDMGREKGKGRNQTEEDDFHMDVREDEKAVKKGKEKAKGRESRKGKAKAEGDAAALSQPAAASRRSARKSRKAKGEADEVEGELKDNTSPLPTSDKPAAPAVAAHEDEEHDDHDEDDEEEDTGRPRMTDAELAAMLSFGGGFGLGSGASVGGMSARLKVILPQIKQKGDPTQQMVALQELSELLSVATEDMFIGINGSRVQGFNPDEYVKVLLDLLSPESNLPADMPSDFPVEFLDDFGFGGGGAMNPELMLLACRCLSNLIEALPSCALQVVHNKGIEVLIGKLTAIEYIDLAEQILSVLEKISLEFSAAIVLAGGLTAVLQYIDFFGLHVQRTAIAIAANACLGLGSVARGIVPGLTSSSLLAGPPDQDRIKRGTEKVISEVKNVLPTLEGMLANSDQKIVEQAVNCVSRIVDWCWKTESNLESLIRVPLLKTIVSIVNPNNLTSGSSSTYVYTKLVKTLANVAKGSAALSAAMLTEMKVLDVVAGFLTGGVVATSDGDSASSSDKVSSAIMNIIVNRAHDQILEVLGLTSDILPTLPADGIWDMKSRRKEKEKAKDKDVSTGASVGSPSKSVGSPSKPVSAGEQAMLGQKAAAEERNAKLLGLLKAQPEALTQYASTLVPILVEVFSATVNPTIRRKVVECVAKGVWFTEDAKALSQTLTKTRGFGKFVSELIGLREVGFGTGREDRERRESILMVATGMQIASVVVDKCGGSFRSWFAREGVWGEIGALVDMIKQVEQKESAAKEAANEAALKAAKEEKDGAQDPYVKASLEAADKEGEEDAPESPSKETPNEEGAERTTPASRLSAMRRLQEQMAQSRYRASASGMDSDSGSDGGRALEEAVESYTKMLEAGGGASSASGSGASGDAAVGGDGSSQTLRNLLERLNAARASMAALATNPPSFTSPVITSSSIIGLNNERYSERDIRSWLKHTGKGLLKKNSGSSSSQQQGGLLETLRKLSGQLSSPNNGDLMLNTLQQVAKYFAGTDDVEGEQGVTGFEILESGVMDGLSAYLTEPGKGDLLSGDDTTLDKSSLSSRLRAFIHVFMNGPTPDTQTRNYYVPNAFRRVVQLLLESFSRTERFEVVSAVPSHSAAGDAGYLGYSPFGSYGAQRGEASNPSLQLARTLRLKLVAEEPDSVPKSFETFMISVHAVATYKAVEEYLKPRVAEGKEKGSEAGGAGAAGEESASGSVGKAEEKASESESAEEDHDEEEESGQDVAVDEDGDVVMSEAPPVDAEDLGASDEDAENPENSAAESGLSADAVHHEGDDEHYDDDYGDDDSMDDNHIDVGDLLLETEEAQRRRRSSAGGAEAGTPAQEEGLAGRRDSVVDVRTEPASSQGSSTSAPSPSVAATPSTPSAQKGKAPAAAPSSPSRSGSSTEAPRSYAAAAATSTNFDVQFSIGGQVITRDTTIFGSVYRFEQTRSGTQAPNIWNKTYEVRYRKVYPSDKAATAKTESAPAMGRTASSSSSRRRRSQMAVKLPFAMDMPSDIPITAPSGKILNLLRLLYGLNTRWAEVYADIDADSLGASAPSLFEASQPAIRKAVTAADAPVNVSALPASAFANNKLTAKLNRQLDEPLIVAAHVLPSWCASIARDFSFLVPFETRLVYLQSTSFGYSRSMNRWQQHQNQGRNAGSAGRRSSGGDPPVLGRVMRQKVRIQRSRMFDSMLKVMELYGSGQPLLEVEFFDEIGAGLGPTLEFYSVVSKEIQKRNGVQTYGPGGVTEYHMLWRSDDNVGGESKPKEKVEGDQVDEAEYLKPALGLFPAPMSKADAEKGKGKRVLHLFTAIGMFVAKALLDSRIVDLPFSPIFLEMVVGEEEEEESAAEAALGPVGRKGAEFHLLRVSKPVSTKKQIKHSSLTWHHIQHVDPALYISLLDLKKYAHAKHQIDNDTTLSPAERFSRLESITVRDARLEDLALDFTLPGYPSLELVPGGKDVTVTLDNVGEYVDKVVEMTVGEGVRKQVEAFRKGFDRVFPVRDLRSFSVQELGLLVGGAADEDWSHETLIDSIKADHGYSSESRLIRDLVKMMSEFDPVQRRDFLQFVTGSPKLPIGGFKSLSPQLTVVCKTVDQGRKPDEYLPSVMTCVNYLKVPCYSGEGVMRQRFEVAVAEGQGCFHLS</sequence>
<dbReference type="InterPro" id="IPR011989">
    <property type="entry name" value="ARM-like"/>
</dbReference>
<feature type="compositionally biased region" description="Basic and acidic residues" evidence="7">
    <location>
        <begin position="1526"/>
        <end position="1538"/>
    </location>
</feature>
<keyword evidence="5 6" id="KW-0833">Ubl conjugation pathway</keyword>
<dbReference type="SUPFAM" id="SSF56204">
    <property type="entry name" value="Hect, E3 ligase catalytic domain"/>
    <property type="match status" value="1"/>
</dbReference>
<dbReference type="GO" id="GO:0043161">
    <property type="term" value="P:proteasome-mediated ubiquitin-dependent protein catabolic process"/>
    <property type="evidence" value="ECO:0007669"/>
    <property type="project" value="TreeGrafter"/>
</dbReference>
<comment type="caution">
    <text evidence="9">The sequence shown here is derived from an EMBL/GenBank/DDBJ whole genome shotgun (WGS) entry which is preliminary data.</text>
</comment>
<evidence type="ECO:0000313" key="9">
    <source>
        <dbReference type="EMBL" id="KAJ3055098.1"/>
    </source>
</evidence>
<feature type="compositionally biased region" description="Basic and acidic residues" evidence="7">
    <location>
        <begin position="204"/>
        <end position="252"/>
    </location>
</feature>
<dbReference type="Gene3D" id="3.30.2160.10">
    <property type="entry name" value="Hect, E3 ligase catalytic domain"/>
    <property type="match status" value="1"/>
</dbReference>
<feature type="compositionally biased region" description="Basic and acidic residues" evidence="7">
    <location>
        <begin position="751"/>
        <end position="763"/>
    </location>
</feature>
<feature type="compositionally biased region" description="Low complexity" evidence="7">
    <location>
        <begin position="253"/>
        <end position="265"/>
    </location>
</feature>
<dbReference type="InterPro" id="IPR045322">
    <property type="entry name" value="HECTD1/TRIP12-like"/>
</dbReference>
<dbReference type="EC" id="2.3.2.26" evidence="3"/>
<comment type="similarity">
    <text evidence="2">Belongs to the UPL family. K-HECT subfamily.</text>
</comment>
<dbReference type="SMART" id="SM00119">
    <property type="entry name" value="HECTc"/>
    <property type="match status" value="1"/>
</dbReference>
<dbReference type="SUPFAM" id="SSF48371">
    <property type="entry name" value="ARM repeat"/>
    <property type="match status" value="1"/>
</dbReference>
<feature type="region of interest" description="Disordered" evidence="7">
    <location>
        <begin position="1829"/>
        <end position="1855"/>
    </location>
</feature>
<accession>A0AAD5SIC5</accession>
<dbReference type="CDD" id="cd00078">
    <property type="entry name" value="HECTc"/>
    <property type="match status" value="1"/>
</dbReference>
<feature type="compositionally biased region" description="Polar residues" evidence="7">
    <location>
        <begin position="167"/>
        <end position="176"/>
    </location>
</feature>
<evidence type="ECO:0000256" key="3">
    <source>
        <dbReference type="ARBA" id="ARBA00012485"/>
    </source>
</evidence>
<feature type="compositionally biased region" description="Low complexity" evidence="7">
    <location>
        <begin position="1026"/>
        <end position="1037"/>
    </location>
</feature>
<reference evidence="9" key="1">
    <citation type="submission" date="2020-05" db="EMBL/GenBank/DDBJ databases">
        <title>Phylogenomic resolution of chytrid fungi.</title>
        <authorList>
            <person name="Stajich J.E."/>
            <person name="Amses K."/>
            <person name="Simmons R."/>
            <person name="Seto K."/>
            <person name="Myers J."/>
            <person name="Bonds A."/>
            <person name="Quandt C.A."/>
            <person name="Barry K."/>
            <person name="Liu P."/>
            <person name="Grigoriev I."/>
            <person name="Longcore J.E."/>
            <person name="James T.Y."/>
        </authorList>
    </citation>
    <scope>NUCLEOTIDE SEQUENCE</scope>
    <source>
        <strain evidence="9">JEL0318</strain>
    </source>
</reference>
<evidence type="ECO:0000256" key="6">
    <source>
        <dbReference type="PROSITE-ProRule" id="PRU00104"/>
    </source>
</evidence>
<feature type="compositionally biased region" description="Polar residues" evidence="7">
    <location>
        <begin position="21"/>
        <end position="41"/>
    </location>
</feature>
<comment type="catalytic activity">
    <reaction evidence="1">
        <text>S-ubiquitinyl-[E2 ubiquitin-conjugating enzyme]-L-cysteine + [acceptor protein]-L-lysine = [E2 ubiquitin-conjugating enzyme]-L-cysteine + N(6)-ubiquitinyl-[acceptor protein]-L-lysine.</text>
        <dbReference type="EC" id="2.3.2.26"/>
    </reaction>
</comment>
<evidence type="ECO:0000256" key="7">
    <source>
        <dbReference type="SAM" id="MobiDB-lite"/>
    </source>
</evidence>
<gene>
    <name evidence="9" type="primary">UFD4</name>
    <name evidence="9" type="ORF">HK097_011473</name>
</gene>
<feature type="compositionally biased region" description="Low complexity" evidence="7">
    <location>
        <begin position="1062"/>
        <end position="1073"/>
    </location>
</feature>
<feature type="compositionally biased region" description="Acidic residues" evidence="7">
    <location>
        <begin position="307"/>
        <end position="322"/>
    </location>
</feature>
<feature type="domain" description="HECT" evidence="8">
    <location>
        <begin position="1958"/>
        <end position="2321"/>
    </location>
</feature>
<keyword evidence="10" id="KW-1185">Reference proteome</keyword>
<feature type="region of interest" description="Disordered" evidence="7">
    <location>
        <begin position="978"/>
        <end position="1043"/>
    </location>
</feature>
<feature type="compositionally biased region" description="Acidic residues" evidence="7">
    <location>
        <begin position="1440"/>
        <end position="1453"/>
    </location>
</feature>
<dbReference type="Gene3D" id="1.25.10.10">
    <property type="entry name" value="Leucine-rich Repeat Variant"/>
    <property type="match status" value="1"/>
</dbReference>
<dbReference type="PANTHER" id="PTHR45670">
    <property type="entry name" value="E3 UBIQUITIN-PROTEIN LIGASE TRIP12"/>
    <property type="match status" value="1"/>
</dbReference>
<dbReference type="PROSITE" id="PS50237">
    <property type="entry name" value="HECT"/>
    <property type="match status" value="1"/>
</dbReference>
<evidence type="ECO:0000256" key="2">
    <source>
        <dbReference type="ARBA" id="ARBA00006331"/>
    </source>
</evidence>
<feature type="compositionally biased region" description="Acidic residues" evidence="7">
    <location>
        <begin position="1407"/>
        <end position="1430"/>
    </location>
</feature>
<dbReference type="InterPro" id="IPR057948">
    <property type="entry name" value="TPR_TRIP12_N"/>
</dbReference>
<dbReference type="Gene3D" id="3.90.1750.10">
    <property type="entry name" value="Hect, E3 ligase catalytic domains"/>
    <property type="match status" value="1"/>
</dbReference>
<dbReference type="GO" id="GO:0061630">
    <property type="term" value="F:ubiquitin protein ligase activity"/>
    <property type="evidence" value="ECO:0007669"/>
    <property type="project" value="UniProtKB-EC"/>
</dbReference>
<dbReference type="Proteomes" id="UP001212841">
    <property type="component" value="Unassembled WGS sequence"/>
</dbReference>
<dbReference type="InterPro" id="IPR016024">
    <property type="entry name" value="ARM-type_fold"/>
</dbReference>
<evidence type="ECO:0000259" key="8">
    <source>
        <dbReference type="PROSITE" id="PS50237"/>
    </source>
</evidence>
<dbReference type="GO" id="GO:0016607">
    <property type="term" value="C:nuclear speck"/>
    <property type="evidence" value="ECO:0007669"/>
    <property type="project" value="TreeGrafter"/>
</dbReference>
<name>A0AAD5SIC5_9FUNG</name>
<evidence type="ECO:0000313" key="10">
    <source>
        <dbReference type="Proteomes" id="UP001212841"/>
    </source>
</evidence>
<feature type="active site" description="Glycyl thioester intermediate" evidence="6">
    <location>
        <position position="2288"/>
    </location>
</feature>
<dbReference type="EMBL" id="JADGJD010000095">
    <property type="protein sequence ID" value="KAJ3055098.1"/>
    <property type="molecule type" value="Genomic_DNA"/>
</dbReference>
<feature type="compositionally biased region" description="Basic and acidic residues" evidence="7">
    <location>
        <begin position="274"/>
        <end position="287"/>
    </location>
</feature>
<feature type="compositionally biased region" description="Low complexity" evidence="7">
    <location>
        <begin position="1835"/>
        <end position="1848"/>
    </location>
</feature>
<dbReference type="PANTHER" id="PTHR45670:SF1">
    <property type="entry name" value="E3 UBIQUITIN-PROTEIN LIGASE HECTD1"/>
    <property type="match status" value="1"/>
</dbReference>
<feature type="region of interest" description="Disordered" evidence="7">
    <location>
        <begin position="751"/>
        <end position="790"/>
    </location>
</feature>
<feature type="region of interest" description="Disordered" evidence="7">
    <location>
        <begin position="1057"/>
        <end position="1081"/>
    </location>
</feature>
<feature type="region of interest" description="Disordered" evidence="7">
    <location>
        <begin position="1"/>
        <end position="325"/>
    </location>
</feature>
<proteinExistence type="inferred from homology"/>
<dbReference type="GO" id="GO:0000209">
    <property type="term" value="P:protein polyubiquitination"/>
    <property type="evidence" value="ECO:0007669"/>
    <property type="project" value="TreeGrafter"/>
</dbReference>
<feature type="compositionally biased region" description="Acidic residues" evidence="7">
    <location>
        <begin position="1474"/>
        <end position="1487"/>
    </location>
</feature>
<protein>
    <recommendedName>
        <fullName evidence="3">HECT-type E3 ubiquitin transferase</fullName>
        <ecNumber evidence="3">2.3.2.26</ecNumber>
    </recommendedName>
</protein>
<feature type="compositionally biased region" description="Low complexity" evidence="7">
    <location>
        <begin position="1540"/>
        <end position="1589"/>
    </location>
</feature>
<evidence type="ECO:0000256" key="4">
    <source>
        <dbReference type="ARBA" id="ARBA00022679"/>
    </source>
</evidence>
<dbReference type="Pfam" id="PF00632">
    <property type="entry name" value="HECT"/>
    <property type="match status" value="1"/>
</dbReference>
<feature type="compositionally biased region" description="Low complexity" evidence="7">
    <location>
        <begin position="95"/>
        <end position="149"/>
    </location>
</feature>
<feature type="compositionally biased region" description="Basic and acidic residues" evidence="7">
    <location>
        <begin position="991"/>
        <end position="1002"/>
    </location>
</feature>
<dbReference type="Pfam" id="PF25579">
    <property type="entry name" value="TPR_TRIP12_N"/>
    <property type="match status" value="1"/>
</dbReference>
<evidence type="ECO:0000256" key="1">
    <source>
        <dbReference type="ARBA" id="ARBA00000885"/>
    </source>
</evidence>
<feature type="region of interest" description="Disordered" evidence="7">
    <location>
        <begin position="1374"/>
        <end position="1589"/>
    </location>
</feature>
<keyword evidence="4" id="KW-0808">Transferase</keyword>
<feature type="compositionally biased region" description="Low complexity" evidence="7">
    <location>
        <begin position="192"/>
        <end position="202"/>
    </location>
</feature>
<feature type="compositionally biased region" description="Low complexity" evidence="7">
    <location>
        <begin position="766"/>
        <end position="786"/>
    </location>
</feature>
<dbReference type="InterPro" id="IPR000569">
    <property type="entry name" value="HECT_dom"/>
</dbReference>
<evidence type="ECO:0000256" key="5">
    <source>
        <dbReference type="ARBA" id="ARBA00022786"/>
    </source>
</evidence>
<feature type="region of interest" description="Disordered" evidence="7">
    <location>
        <begin position="1654"/>
        <end position="1677"/>
    </location>
</feature>
<dbReference type="InterPro" id="IPR035983">
    <property type="entry name" value="Hect_E3_ubiquitin_ligase"/>
</dbReference>
<feature type="compositionally biased region" description="Low complexity" evidence="7">
    <location>
        <begin position="1387"/>
        <end position="1397"/>
    </location>
</feature>
<dbReference type="Gene3D" id="3.30.2410.10">
    <property type="entry name" value="Hect, E3 ligase catalytic domain"/>
    <property type="match status" value="1"/>
</dbReference>